<dbReference type="GO" id="GO:0008521">
    <property type="term" value="F:acetyl-CoA transmembrane transporter activity"/>
    <property type="evidence" value="ECO:0007669"/>
    <property type="project" value="InterPro"/>
</dbReference>
<dbReference type="AlphaFoldDB" id="A0A1Z4VMA6"/>
<evidence type="ECO:0000256" key="2">
    <source>
        <dbReference type="ARBA" id="ARBA00022448"/>
    </source>
</evidence>
<evidence type="ECO:0000256" key="4">
    <source>
        <dbReference type="ARBA" id="ARBA00022989"/>
    </source>
</evidence>
<evidence type="ECO:0000256" key="6">
    <source>
        <dbReference type="SAM" id="Phobius"/>
    </source>
</evidence>
<feature type="transmembrane region" description="Helical" evidence="6">
    <location>
        <begin position="167"/>
        <end position="189"/>
    </location>
</feature>
<feature type="transmembrane region" description="Helical" evidence="6">
    <location>
        <begin position="32"/>
        <end position="58"/>
    </location>
</feature>
<keyword evidence="9" id="KW-1185">Reference proteome</keyword>
<proteinExistence type="predicted"/>
<evidence type="ECO:0000259" key="7">
    <source>
        <dbReference type="PROSITE" id="PS50850"/>
    </source>
</evidence>
<feature type="transmembrane region" description="Helical" evidence="6">
    <location>
        <begin position="308"/>
        <end position="329"/>
    </location>
</feature>
<sequence>MPAPGRSTHNSTATARARSWREALHVYTRPQVVAMCFLGFSAGLPFLLVFSTLTAWLAQAQVERGLIGFFAWVGITYSIKVIWAPVVDRLRLPLLSRLFGQRRGWMLAAQFGIGGGLAMLALTDPAAQLAMFAGIALFIAFCSATQDITIDAYRIEAAADVQQGAMAAAYVFGYRVATLASGAGALYLASRHSWMLSYLVMAGLMLVGVITTLLIREPAHVRHARVSEIEAGISQALHIDRMRAGPARRIAAWFARAVIGPFVEFFTRTGWYGAAILLLIAIYRISDISMGAMANPFYLDLGYTLDQIAAVAKVFGFAMTLLGALLGGLAVARFGVLWPLFAGAILVAATNLLFALLAVSAPTLSLLAVVISADNLGAGFATSAFIAYLSSLTHRAYTATQYALFSSLMTLPAKIISGFSGLVVEAQGWFFFFLYTTGLGVPTILLALFVIHHRELLARQFNQRSADRRSG</sequence>
<dbReference type="Pfam" id="PF13000">
    <property type="entry name" value="Acatn"/>
    <property type="match status" value="1"/>
</dbReference>
<feature type="transmembrane region" description="Helical" evidence="6">
    <location>
        <begin position="365"/>
        <end position="390"/>
    </location>
</feature>
<feature type="domain" description="Major facilitator superfamily (MFS) profile" evidence="7">
    <location>
        <begin position="270"/>
        <end position="471"/>
    </location>
</feature>
<dbReference type="SUPFAM" id="SSF103473">
    <property type="entry name" value="MFS general substrate transporter"/>
    <property type="match status" value="1"/>
</dbReference>
<dbReference type="PROSITE" id="PS50850">
    <property type="entry name" value="MFS"/>
    <property type="match status" value="1"/>
</dbReference>
<gene>
    <name evidence="8" type="ORF">FOKN1_0346</name>
</gene>
<dbReference type="GO" id="GO:0035348">
    <property type="term" value="P:acetyl-CoA transmembrane transport"/>
    <property type="evidence" value="ECO:0007669"/>
    <property type="project" value="InterPro"/>
</dbReference>
<comment type="subcellular location">
    <subcellularLocation>
        <location evidence="1">Membrane</location>
        <topology evidence="1">Multi-pass membrane protein</topology>
    </subcellularLocation>
</comment>
<dbReference type="InterPro" id="IPR020846">
    <property type="entry name" value="MFS_dom"/>
</dbReference>
<dbReference type="RefSeq" id="WP_096364111.1">
    <property type="nucleotide sequence ID" value="NZ_AP018052.1"/>
</dbReference>
<dbReference type="OrthoDB" id="9787815at2"/>
<protein>
    <submittedName>
        <fullName evidence="8">Permeases</fullName>
    </submittedName>
</protein>
<dbReference type="Proteomes" id="UP000218765">
    <property type="component" value="Chromosome"/>
</dbReference>
<dbReference type="GO" id="GO:0016020">
    <property type="term" value="C:membrane"/>
    <property type="evidence" value="ECO:0007669"/>
    <property type="project" value="UniProtKB-SubCell"/>
</dbReference>
<reference evidence="8 9" key="1">
    <citation type="submission" date="2017-05" db="EMBL/GenBank/DDBJ databases">
        <title>Thiocyanate degradation by Thiohalobacter thiocyanaticus FOKN1.</title>
        <authorList>
            <person name="Oshiki M."/>
            <person name="Fukushima T."/>
            <person name="Kawano S."/>
            <person name="Nakagawa J."/>
        </authorList>
    </citation>
    <scope>NUCLEOTIDE SEQUENCE [LARGE SCALE GENOMIC DNA]</scope>
    <source>
        <strain evidence="8 9">FOKN1</strain>
    </source>
</reference>
<feature type="transmembrane region" description="Helical" evidence="6">
    <location>
        <begin position="402"/>
        <end position="423"/>
    </location>
</feature>
<feature type="transmembrane region" description="Helical" evidence="6">
    <location>
        <begin position="336"/>
        <end position="359"/>
    </location>
</feature>
<dbReference type="Gene3D" id="1.20.1250.20">
    <property type="entry name" value="MFS general substrate transporter like domains"/>
    <property type="match status" value="2"/>
</dbReference>
<feature type="transmembrane region" description="Helical" evidence="6">
    <location>
        <begin position="429"/>
        <end position="451"/>
    </location>
</feature>
<keyword evidence="3 6" id="KW-0812">Transmembrane</keyword>
<organism evidence="8 9">
    <name type="scientific">Thiohalobacter thiocyanaticus</name>
    <dbReference type="NCBI Taxonomy" id="585455"/>
    <lineage>
        <taxon>Bacteria</taxon>
        <taxon>Pseudomonadati</taxon>
        <taxon>Pseudomonadota</taxon>
        <taxon>Gammaproteobacteria</taxon>
        <taxon>Thiohalobacterales</taxon>
        <taxon>Thiohalobacteraceae</taxon>
        <taxon>Thiohalobacter</taxon>
    </lineage>
</organism>
<feature type="transmembrane region" description="Helical" evidence="6">
    <location>
        <begin position="269"/>
        <end position="286"/>
    </location>
</feature>
<keyword evidence="5 6" id="KW-0472">Membrane</keyword>
<dbReference type="EMBL" id="AP018052">
    <property type="protein sequence ID" value="BAZ92750.1"/>
    <property type="molecule type" value="Genomic_DNA"/>
</dbReference>
<evidence type="ECO:0000313" key="8">
    <source>
        <dbReference type="EMBL" id="BAZ92750.1"/>
    </source>
</evidence>
<dbReference type="KEGG" id="ttc:FOKN1_0346"/>
<dbReference type="InterPro" id="IPR036259">
    <property type="entry name" value="MFS_trans_sf"/>
</dbReference>
<keyword evidence="4 6" id="KW-1133">Transmembrane helix</keyword>
<dbReference type="PANTHER" id="PTHR12778">
    <property type="entry name" value="SOLUTE CARRIER FAMILY 33 ACETYL-COA TRANSPORTER -RELATED"/>
    <property type="match status" value="1"/>
</dbReference>
<accession>A0A1Z4VMA6</accession>
<evidence type="ECO:0000313" key="9">
    <source>
        <dbReference type="Proteomes" id="UP000218765"/>
    </source>
</evidence>
<dbReference type="NCBIfam" id="TIGR00901">
    <property type="entry name" value="2A0125"/>
    <property type="match status" value="1"/>
</dbReference>
<feature type="transmembrane region" description="Helical" evidence="6">
    <location>
        <begin position="129"/>
        <end position="146"/>
    </location>
</feature>
<feature type="transmembrane region" description="Helical" evidence="6">
    <location>
        <begin position="195"/>
        <end position="215"/>
    </location>
</feature>
<evidence type="ECO:0000256" key="1">
    <source>
        <dbReference type="ARBA" id="ARBA00004141"/>
    </source>
</evidence>
<dbReference type="InterPro" id="IPR024371">
    <property type="entry name" value="AcetylCoA_trans_1-like"/>
</dbReference>
<dbReference type="PANTHER" id="PTHR12778:SF10">
    <property type="entry name" value="MAJOR FACILITATOR SUPERFAMILY DOMAIN-CONTAINING PROTEIN 3"/>
    <property type="match status" value="1"/>
</dbReference>
<name>A0A1Z4VMA6_9GAMM</name>
<keyword evidence="2" id="KW-0813">Transport</keyword>
<feature type="transmembrane region" description="Helical" evidence="6">
    <location>
        <begin position="64"/>
        <end position="83"/>
    </location>
</feature>
<evidence type="ECO:0000256" key="3">
    <source>
        <dbReference type="ARBA" id="ARBA00022692"/>
    </source>
</evidence>
<evidence type="ECO:0000256" key="5">
    <source>
        <dbReference type="ARBA" id="ARBA00023136"/>
    </source>
</evidence>
<dbReference type="InterPro" id="IPR004752">
    <property type="entry name" value="AmpG_permease/AT-1"/>
</dbReference>